<dbReference type="KEGG" id="rhoz:GXP67_04610"/>
<organism evidence="1 2">
    <name type="scientific">Rhodocytophaga rosea</name>
    <dbReference type="NCBI Taxonomy" id="2704465"/>
    <lineage>
        <taxon>Bacteria</taxon>
        <taxon>Pseudomonadati</taxon>
        <taxon>Bacteroidota</taxon>
        <taxon>Cytophagia</taxon>
        <taxon>Cytophagales</taxon>
        <taxon>Rhodocytophagaceae</taxon>
        <taxon>Rhodocytophaga</taxon>
    </lineage>
</organism>
<accession>A0A6C0GE19</accession>
<reference evidence="1 2" key="1">
    <citation type="submission" date="2020-01" db="EMBL/GenBank/DDBJ databases">
        <authorList>
            <person name="Kim M.K."/>
        </authorList>
    </citation>
    <scope>NUCLEOTIDE SEQUENCE [LARGE SCALE GENOMIC DNA]</scope>
    <source>
        <strain evidence="1 2">172606-1</strain>
    </source>
</reference>
<name>A0A6C0GE19_9BACT</name>
<dbReference type="RefSeq" id="WP_162442075.1">
    <property type="nucleotide sequence ID" value="NZ_CP048222.1"/>
</dbReference>
<dbReference type="AlphaFoldDB" id="A0A6C0GE19"/>
<proteinExistence type="predicted"/>
<keyword evidence="2" id="KW-1185">Reference proteome</keyword>
<gene>
    <name evidence="1" type="ORF">GXP67_04610</name>
</gene>
<protein>
    <submittedName>
        <fullName evidence="1">Uncharacterized protein</fullName>
    </submittedName>
</protein>
<evidence type="ECO:0000313" key="2">
    <source>
        <dbReference type="Proteomes" id="UP000480178"/>
    </source>
</evidence>
<dbReference type="EMBL" id="CP048222">
    <property type="protein sequence ID" value="QHT66002.1"/>
    <property type="molecule type" value="Genomic_DNA"/>
</dbReference>
<dbReference type="Proteomes" id="UP000480178">
    <property type="component" value="Chromosome"/>
</dbReference>
<evidence type="ECO:0000313" key="1">
    <source>
        <dbReference type="EMBL" id="QHT66002.1"/>
    </source>
</evidence>
<sequence>MLSFLCVHISYGQLIKTHRNVEQSKDLAFSVMFNSLWAELSLAAKSKDTTIILTDADKAFYYTFDIIIDTSLSDTMVIPVSKYAELSARYFEMKTNLKRPTFESYFPTPYLTYNLIKKWEKWYRRNKHKIDYYLLVQEINKLKDN</sequence>